<evidence type="ECO:0000313" key="2">
    <source>
        <dbReference type="Proteomes" id="UP001054945"/>
    </source>
</evidence>
<accession>A0AAV4RT07</accession>
<dbReference type="Proteomes" id="UP001054945">
    <property type="component" value="Unassembled WGS sequence"/>
</dbReference>
<proteinExistence type="predicted"/>
<name>A0AAV4RT07_CAEEX</name>
<evidence type="ECO:0000313" key="1">
    <source>
        <dbReference type="EMBL" id="GIY24724.1"/>
    </source>
</evidence>
<sequence>MEAMCSGSRSRALKQQVKFSAWLNVRDRIHEFKYDNSTGFSSTTGRFGGKLIRRKNEKIKQKVECRDFSFMTMTFK</sequence>
<keyword evidence="2" id="KW-1185">Reference proteome</keyword>
<gene>
    <name evidence="1" type="ORF">CEXT_143001</name>
</gene>
<comment type="caution">
    <text evidence="1">The sequence shown here is derived from an EMBL/GenBank/DDBJ whole genome shotgun (WGS) entry which is preliminary data.</text>
</comment>
<protein>
    <submittedName>
        <fullName evidence="1">Uncharacterized protein</fullName>
    </submittedName>
</protein>
<organism evidence="1 2">
    <name type="scientific">Caerostris extrusa</name>
    <name type="common">Bark spider</name>
    <name type="synonym">Caerostris bankana</name>
    <dbReference type="NCBI Taxonomy" id="172846"/>
    <lineage>
        <taxon>Eukaryota</taxon>
        <taxon>Metazoa</taxon>
        <taxon>Ecdysozoa</taxon>
        <taxon>Arthropoda</taxon>
        <taxon>Chelicerata</taxon>
        <taxon>Arachnida</taxon>
        <taxon>Araneae</taxon>
        <taxon>Araneomorphae</taxon>
        <taxon>Entelegynae</taxon>
        <taxon>Araneoidea</taxon>
        <taxon>Araneidae</taxon>
        <taxon>Caerostris</taxon>
    </lineage>
</organism>
<dbReference type="AlphaFoldDB" id="A0AAV4RT07"/>
<dbReference type="EMBL" id="BPLR01008440">
    <property type="protein sequence ID" value="GIY24724.1"/>
    <property type="molecule type" value="Genomic_DNA"/>
</dbReference>
<reference evidence="1 2" key="1">
    <citation type="submission" date="2021-06" db="EMBL/GenBank/DDBJ databases">
        <title>Caerostris extrusa draft genome.</title>
        <authorList>
            <person name="Kono N."/>
            <person name="Arakawa K."/>
        </authorList>
    </citation>
    <scope>NUCLEOTIDE SEQUENCE [LARGE SCALE GENOMIC DNA]</scope>
</reference>